<evidence type="ECO:0000313" key="18">
    <source>
        <dbReference type="EMBL" id="CAH1728907.1"/>
    </source>
</evidence>
<dbReference type="SMART" id="SM00631">
    <property type="entry name" value="Zn_pept"/>
    <property type="match status" value="1"/>
</dbReference>
<dbReference type="InterPro" id="IPR000834">
    <property type="entry name" value="Peptidase_M14"/>
</dbReference>
<gene>
    <name evidence="18" type="ORF">CHIRRI_LOCUS11062</name>
</gene>
<sequence length="425" mass="47277">MKLLICLAFFFLSAGAEKARFDNYRLYSVSIENQDQYEAMKYLEEHSDSYDFFEPAILNGEAEILVPPHMYAHFDEISQNLKMKTKLVINNYQSLIDEEEAAIRRRKATAFIDWDSYGTLAEINAWLDEMHVRFSTITNIRTVGTSHEGRPIRSFSISRGSGNRAIIIEANIHSREWISSATATYLINELLTSTDPTIQALSANIDWHIITNANPDGYEFSRTNNRNWRKTRAPVSALCFGVDANRNFGYNWLVRDETGSLGASTTPCSDTFAGATSMSEAETLAIESLFTQYGRSTDLFISFHSYGHYLLHPWGHTRNMPPNNATLLSVGVAFRDALRAVDGINYAVGSSNTVLYAASGTTPDHAYGAHGIPLSYTVEMRGNGVYGNFGFVLPPSLIRPNAIEVVAGLKAMINEAKRLGYLGGP</sequence>
<keyword evidence="12" id="KW-1015">Disulfide bond</keyword>
<keyword evidence="4" id="KW-0964">Secreted</keyword>
<accession>A0A9P0NKL5</accession>
<dbReference type="AlphaFoldDB" id="A0A9P0NKL5"/>
<dbReference type="PANTHER" id="PTHR11705">
    <property type="entry name" value="PROTEASE FAMILY M14 CARBOXYPEPTIDASE A,B"/>
    <property type="match status" value="1"/>
</dbReference>
<dbReference type="GO" id="GO:0008270">
    <property type="term" value="F:zinc ion binding"/>
    <property type="evidence" value="ECO:0007669"/>
    <property type="project" value="InterPro"/>
</dbReference>
<dbReference type="Gene3D" id="3.30.70.340">
    <property type="entry name" value="Metallocarboxypeptidase-like"/>
    <property type="match status" value="1"/>
</dbReference>
<reference evidence="18" key="1">
    <citation type="submission" date="2022-01" db="EMBL/GenBank/DDBJ databases">
        <authorList>
            <person name="King R."/>
        </authorList>
    </citation>
    <scope>NUCLEOTIDE SEQUENCE</scope>
</reference>
<dbReference type="GO" id="GO:0006508">
    <property type="term" value="P:proteolysis"/>
    <property type="evidence" value="ECO:0007669"/>
    <property type="project" value="UniProtKB-KW"/>
</dbReference>
<feature type="active site" description="Proton donor/acceptor" evidence="15">
    <location>
        <position position="379"/>
    </location>
</feature>
<keyword evidence="5" id="KW-0121">Carboxypeptidase</keyword>
<dbReference type="GO" id="GO:0004181">
    <property type="term" value="F:metallocarboxypeptidase activity"/>
    <property type="evidence" value="ECO:0007669"/>
    <property type="project" value="InterPro"/>
</dbReference>
<comment type="similarity">
    <text evidence="3 15">Belongs to the peptidase M14 family.</text>
</comment>
<keyword evidence="7" id="KW-0479">Metal-binding</keyword>
<evidence type="ECO:0000256" key="11">
    <source>
        <dbReference type="ARBA" id="ARBA00023049"/>
    </source>
</evidence>
<dbReference type="PANTHER" id="PTHR11705:SF123">
    <property type="entry name" value="PEPTIDASE M14 CARBOXYPEPTIDASE A DOMAIN-CONTAINING PROTEIN-RELATED"/>
    <property type="match status" value="1"/>
</dbReference>
<evidence type="ECO:0000256" key="13">
    <source>
        <dbReference type="ARBA" id="ARBA00057299"/>
    </source>
</evidence>
<evidence type="ECO:0000256" key="1">
    <source>
        <dbReference type="ARBA" id="ARBA00001947"/>
    </source>
</evidence>
<dbReference type="Gene3D" id="3.40.630.10">
    <property type="entry name" value="Zn peptidases"/>
    <property type="match status" value="1"/>
</dbReference>
<evidence type="ECO:0000256" key="16">
    <source>
        <dbReference type="SAM" id="SignalP"/>
    </source>
</evidence>
<dbReference type="PROSITE" id="PS52035">
    <property type="entry name" value="PEPTIDASE_M14"/>
    <property type="match status" value="1"/>
</dbReference>
<dbReference type="InterPro" id="IPR003146">
    <property type="entry name" value="M14A_act_pep"/>
</dbReference>
<dbReference type="InterPro" id="IPR036990">
    <property type="entry name" value="M14A-like_propep"/>
</dbReference>
<evidence type="ECO:0000256" key="3">
    <source>
        <dbReference type="ARBA" id="ARBA00005988"/>
    </source>
</evidence>
<evidence type="ECO:0000256" key="14">
    <source>
        <dbReference type="ARBA" id="ARBA00069039"/>
    </source>
</evidence>
<keyword evidence="10" id="KW-0862">Zinc</keyword>
<feature type="chain" id="PRO_5040177326" description="Zinc carboxypeptidase A 1" evidence="16">
    <location>
        <begin position="19"/>
        <end position="425"/>
    </location>
</feature>
<evidence type="ECO:0000259" key="17">
    <source>
        <dbReference type="PROSITE" id="PS52035"/>
    </source>
</evidence>
<evidence type="ECO:0000256" key="8">
    <source>
        <dbReference type="ARBA" id="ARBA00022729"/>
    </source>
</evidence>
<evidence type="ECO:0000256" key="9">
    <source>
        <dbReference type="ARBA" id="ARBA00022801"/>
    </source>
</evidence>
<keyword evidence="6" id="KW-0645">Protease</keyword>
<evidence type="ECO:0000256" key="2">
    <source>
        <dbReference type="ARBA" id="ARBA00004613"/>
    </source>
</evidence>
<dbReference type="FunFam" id="3.40.630.10:FF:000040">
    <property type="entry name" value="zinc carboxypeptidase"/>
    <property type="match status" value="1"/>
</dbReference>
<comment type="cofactor">
    <cofactor evidence="1">
        <name>Zn(2+)</name>
        <dbReference type="ChEBI" id="CHEBI:29105"/>
    </cofactor>
</comment>
<dbReference type="OrthoDB" id="7791127at2759"/>
<feature type="domain" description="Peptidase M14" evidence="17">
    <location>
        <begin position="116"/>
        <end position="416"/>
    </location>
</feature>
<keyword evidence="19" id="KW-1185">Reference proteome</keyword>
<dbReference type="Pfam" id="PF02244">
    <property type="entry name" value="Propep_M14"/>
    <property type="match status" value="1"/>
</dbReference>
<name>A0A9P0NKL5_9DIPT</name>
<proteinExistence type="inferred from homology"/>
<dbReference type="FunFam" id="3.30.70.340:FF:000002">
    <property type="entry name" value="Carboxypeptidase A"/>
    <property type="match status" value="1"/>
</dbReference>
<organism evidence="18 19">
    <name type="scientific">Chironomus riparius</name>
    <dbReference type="NCBI Taxonomy" id="315576"/>
    <lineage>
        <taxon>Eukaryota</taxon>
        <taxon>Metazoa</taxon>
        <taxon>Ecdysozoa</taxon>
        <taxon>Arthropoda</taxon>
        <taxon>Hexapoda</taxon>
        <taxon>Insecta</taxon>
        <taxon>Pterygota</taxon>
        <taxon>Neoptera</taxon>
        <taxon>Endopterygota</taxon>
        <taxon>Diptera</taxon>
        <taxon>Nematocera</taxon>
        <taxon>Chironomoidea</taxon>
        <taxon>Chironomidae</taxon>
        <taxon>Chironominae</taxon>
        <taxon>Chironomus</taxon>
    </lineage>
</organism>
<dbReference type="EMBL" id="OU895879">
    <property type="protein sequence ID" value="CAH1728907.1"/>
    <property type="molecule type" value="Genomic_DNA"/>
</dbReference>
<comment type="function">
    <text evidence="13">Involved in the digestion of the blood meal.</text>
</comment>
<evidence type="ECO:0000256" key="7">
    <source>
        <dbReference type="ARBA" id="ARBA00022723"/>
    </source>
</evidence>
<keyword evidence="8 16" id="KW-0732">Signal</keyword>
<dbReference type="Pfam" id="PF00246">
    <property type="entry name" value="Peptidase_M14"/>
    <property type="match status" value="1"/>
</dbReference>
<evidence type="ECO:0000256" key="6">
    <source>
        <dbReference type="ARBA" id="ARBA00022670"/>
    </source>
</evidence>
<dbReference type="GO" id="GO:0005615">
    <property type="term" value="C:extracellular space"/>
    <property type="evidence" value="ECO:0007669"/>
    <property type="project" value="TreeGrafter"/>
</dbReference>
<keyword evidence="9" id="KW-0378">Hydrolase</keyword>
<keyword evidence="11" id="KW-0482">Metalloprotease</keyword>
<evidence type="ECO:0000256" key="12">
    <source>
        <dbReference type="ARBA" id="ARBA00023157"/>
    </source>
</evidence>
<dbReference type="SUPFAM" id="SSF53187">
    <property type="entry name" value="Zn-dependent exopeptidases"/>
    <property type="match status" value="1"/>
</dbReference>
<evidence type="ECO:0000256" key="4">
    <source>
        <dbReference type="ARBA" id="ARBA00022525"/>
    </source>
</evidence>
<dbReference type="Proteomes" id="UP001153620">
    <property type="component" value="Chromosome 3"/>
</dbReference>
<dbReference type="CDD" id="cd03860">
    <property type="entry name" value="M14_CP_A-B_like"/>
    <property type="match status" value="1"/>
</dbReference>
<dbReference type="PRINTS" id="PR00765">
    <property type="entry name" value="CRBOXYPTASEA"/>
</dbReference>
<evidence type="ECO:0000256" key="15">
    <source>
        <dbReference type="PROSITE-ProRule" id="PRU01379"/>
    </source>
</evidence>
<evidence type="ECO:0000313" key="19">
    <source>
        <dbReference type="Proteomes" id="UP001153620"/>
    </source>
</evidence>
<comment type="subcellular location">
    <subcellularLocation>
        <location evidence="2">Secreted</location>
    </subcellularLocation>
</comment>
<evidence type="ECO:0000256" key="5">
    <source>
        <dbReference type="ARBA" id="ARBA00022645"/>
    </source>
</evidence>
<protein>
    <recommendedName>
        <fullName evidence="14">Zinc carboxypeptidase A 1</fullName>
    </recommendedName>
</protein>
<evidence type="ECO:0000256" key="10">
    <source>
        <dbReference type="ARBA" id="ARBA00022833"/>
    </source>
</evidence>
<dbReference type="SUPFAM" id="SSF54897">
    <property type="entry name" value="Protease propeptides/inhibitors"/>
    <property type="match status" value="1"/>
</dbReference>
<feature type="signal peptide" evidence="16">
    <location>
        <begin position="1"/>
        <end position="18"/>
    </location>
</feature>
<reference evidence="18" key="2">
    <citation type="submission" date="2022-10" db="EMBL/GenBank/DDBJ databases">
        <authorList>
            <consortium name="ENA_rothamsted_submissions"/>
            <consortium name="culmorum"/>
            <person name="King R."/>
        </authorList>
    </citation>
    <scope>NUCLEOTIDE SEQUENCE</scope>
</reference>